<dbReference type="Proteomes" id="UP000030651">
    <property type="component" value="Unassembled WGS sequence"/>
</dbReference>
<evidence type="ECO:0000256" key="1">
    <source>
        <dbReference type="SAM" id="MobiDB-lite"/>
    </source>
</evidence>
<dbReference type="GO" id="GO:0016887">
    <property type="term" value="F:ATP hydrolysis activity"/>
    <property type="evidence" value="ECO:0007669"/>
    <property type="project" value="InterPro"/>
</dbReference>
<dbReference type="OrthoDB" id="10042665at2759"/>
<dbReference type="GeneID" id="19272416"/>
<dbReference type="Gene3D" id="3.40.50.300">
    <property type="entry name" value="P-loop containing nucleotide triphosphate hydrolases"/>
    <property type="match status" value="1"/>
</dbReference>
<dbReference type="OMA" id="SWRNEIC"/>
<dbReference type="InterPro" id="IPR054289">
    <property type="entry name" value="DUF7025"/>
</dbReference>
<dbReference type="HOGENOM" id="CLU_004471_4_7_1"/>
<feature type="domain" description="AAA+ ATPase" evidence="2">
    <location>
        <begin position="528"/>
        <end position="655"/>
    </location>
</feature>
<dbReference type="InterPro" id="IPR003593">
    <property type="entry name" value="AAA+_ATPase"/>
</dbReference>
<dbReference type="Pfam" id="PF23232">
    <property type="entry name" value="AAA_lid_13"/>
    <property type="match status" value="1"/>
</dbReference>
<dbReference type="InterPro" id="IPR027417">
    <property type="entry name" value="P-loop_NTPase"/>
</dbReference>
<dbReference type="InParanoid" id="W3X1I1"/>
<dbReference type="Pfam" id="PF00004">
    <property type="entry name" value="AAA"/>
    <property type="match status" value="1"/>
</dbReference>
<proteinExistence type="predicted"/>
<dbReference type="EMBL" id="KI912113">
    <property type="protein sequence ID" value="ETS79874.1"/>
    <property type="molecule type" value="Genomic_DNA"/>
</dbReference>
<dbReference type="InterPro" id="IPR003959">
    <property type="entry name" value="ATPase_AAA_core"/>
</dbReference>
<reference evidence="4" key="1">
    <citation type="journal article" date="2015" name="BMC Genomics">
        <title>Genomic and transcriptomic analysis of the endophytic fungus Pestalotiopsis fici reveals its lifestyle and high potential for synthesis of natural products.</title>
        <authorList>
            <person name="Wang X."/>
            <person name="Zhang X."/>
            <person name="Liu L."/>
            <person name="Xiang M."/>
            <person name="Wang W."/>
            <person name="Sun X."/>
            <person name="Che Y."/>
            <person name="Guo L."/>
            <person name="Liu G."/>
            <person name="Guo L."/>
            <person name="Wang C."/>
            <person name="Yin W.B."/>
            <person name="Stadler M."/>
            <person name="Zhang X."/>
            <person name="Liu X."/>
        </authorList>
    </citation>
    <scope>NUCLEOTIDE SEQUENCE [LARGE SCALE GENOMIC DNA]</scope>
    <source>
        <strain evidence="4">W106-1 / CGMCC3.15140</strain>
    </source>
</reference>
<dbReference type="PANTHER" id="PTHR46411">
    <property type="entry name" value="FAMILY ATPASE, PUTATIVE-RELATED"/>
    <property type="match status" value="1"/>
</dbReference>
<evidence type="ECO:0000313" key="3">
    <source>
        <dbReference type="EMBL" id="ETS79874.1"/>
    </source>
</evidence>
<organism evidence="3 4">
    <name type="scientific">Pestalotiopsis fici (strain W106-1 / CGMCC3.15140)</name>
    <dbReference type="NCBI Taxonomy" id="1229662"/>
    <lineage>
        <taxon>Eukaryota</taxon>
        <taxon>Fungi</taxon>
        <taxon>Dikarya</taxon>
        <taxon>Ascomycota</taxon>
        <taxon>Pezizomycotina</taxon>
        <taxon>Sordariomycetes</taxon>
        <taxon>Xylariomycetidae</taxon>
        <taxon>Amphisphaeriales</taxon>
        <taxon>Sporocadaceae</taxon>
        <taxon>Pestalotiopsis</taxon>
    </lineage>
</organism>
<dbReference type="Pfam" id="PF22942">
    <property type="entry name" value="DUF7025"/>
    <property type="match status" value="1"/>
</dbReference>
<dbReference type="eggNOG" id="KOG0742">
    <property type="taxonomic scope" value="Eukaryota"/>
</dbReference>
<gene>
    <name evidence="3" type="ORF">PFICI_07403</name>
</gene>
<evidence type="ECO:0000313" key="4">
    <source>
        <dbReference type="Proteomes" id="UP000030651"/>
    </source>
</evidence>
<accession>W3X1I1</accession>
<feature type="region of interest" description="Disordered" evidence="1">
    <location>
        <begin position="1"/>
        <end position="34"/>
    </location>
</feature>
<dbReference type="PANTHER" id="PTHR46411:SF2">
    <property type="entry name" value="AAA+ ATPASE DOMAIN-CONTAINING PROTEIN"/>
    <property type="match status" value="1"/>
</dbReference>
<protein>
    <recommendedName>
        <fullName evidence="2">AAA+ ATPase domain-containing protein</fullName>
    </recommendedName>
</protein>
<sequence>MGSQRDEMVDENDEDEGSDESYEPRRLRHKAPRRRPRRTIDWRYEICTFLDKPCDVPDNDLLDAFEEASGTLGEIERLRRQASDQHIPPRYQVVHEIICHHDRTERGIFLERPSVVNYGPHGAHVRSSRGISNKEVFLERNKEITFLVWRQYECCGIEPPDKGLLHQGGTDDLNIKALLKYEYIEIISSDLREAMIALGRRLEDIPMPDLEEEEEEEEKIDAPYLWWFHQRSQIQVATLAMQPAFQEHIDVFARYLLESFGNEWEIVDQLLANKNITVDLIHYLFVPNQVIVSKSAGSDVASLEGFWLQEWAQVSKPQSGKDGLSINLESSHWTFDGNFEKRETALTIDKFPSMLEKFAISELTIYPRRFASGEIVRALRERGRMFWKCRERHYVMKTNQSDSSLQETIKAPTRFMVDRKAYYQWHRGQRQHPRAHDEGPNCLDAATMVEDDPDLGDNFFMCLPTNIFGFNMQTHVWENLKVAEIQDVEWNENAFKLLVLEKETKELVEAVVKYRIMAGGQTDVIQGKGNGLFLFGPGTGKTLTAESVAEVAKRPLYRVTCGDIGTKAEVVEDYLSAVLKLGKAWECAVVLLDEADVFLEQRHLHHLERNALVSVFLRVLEYYDGILILTSNRVGTFDAAFKSRIQLSLRYNNLGKEQRRKIWENFIERLEGLAHSTEAGCDFRKNALGTDRDIDVGIDTAGIREHLDELARHEINGREIRNAISTARQLAMFRRVPMGYEHLQTVIGEANKFQQYIKDLNQGFTADQLSNERGERYH</sequence>
<dbReference type="GO" id="GO:0005524">
    <property type="term" value="F:ATP binding"/>
    <property type="evidence" value="ECO:0007669"/>
    <property type="project" value="InterPro"/>
</dbReference>
<dbReference type="SMART" id="SM00382">
    <property type="entry name" value="AAA"/>
    <property type="match status" value="1"/>
</dbReference>
<evidence type="ECO:0000259" key="2">
    <source>
        <dbReference type="SMART" id="SM00382"/>
    </source>
</evidence>
<dbReference type="RefSeq" id="XP_007834175.1">
    <property type="nucleotide sequence ID" value="XM_007835984.1"/>
</dbReference>
<dbReference type="AlphaFoldDB" id="W3X1I1"/>
<dbReference type="KEGG" id="pfy:PFICI_07403"/>
<dbReference type="SUPFAM" id="SSF52540">
    <property type="entry name" value="P-loop containing nucleoside triphosphate hydrolases"/>
    <property type="match status" value="1"/>
</dbReference>
<dbReference type="InterPro" id="IPR056599">
    <property type="entry name" value="AAA_lid_fung"/>
</dbReference>
<feature type="compositionally biased region" description="Acidic residues" evidence="1">
    <location>
        <begin position="8"/>
        <end position="21"/>
    </location>
</feature>
<name>W3X1I1_PESFW</name>
<keyword evidence="4" id="KW-1185">Reference proteome</keyword>